<organism evidence="2 3">
    <name type="scientific">Liparis tanakae</name>
    <name type="common">Tanaka's snailfish</name>
    <dbReference type="NCBI Taxonomy" id="230148"/>
    <lineage>
        <taxon>Eukaryota</taxon>
        <taxon>Metazoa</taxon>
        <taxon>Chordata</taxon>
        <taxon>Craniata</taxon>
        <taxon>Vertebrata</taxon>
        <taxon>Euteleostomi</taxon>
        <taxon>Actinopterygii</taxon>
        <taxon>Neopterygii</taxon>
        <taxon>Teleostei</taxon>
        <taxon>Neoteleostei</taxon>
        <taxon>Acanthomorphata</taxon>
        <taxon>Eupercaria</taxon>
        <taxon>Perciformes</taxon>
        <taxon>Cottioidei</taxon>
        <taxon>Cottales</taxon>
        <taxon>Liparidae</taxon>
        <taxon>Liparis</taxon>
    </lineage>
</organism>
<evidence type="ECO:0000313" key="2">
    <source>
        <dbReference type="EMBL" id="TNN43686.1"/>
    </source>
</evidence>
<gene>
    <name evidence="2" type="ORF">EYF80_046129</name>
</gene>
<comment type="caution">
    <text evidence="2">The sequence shown here is derived from an EMBL/GenBank/DDBJ whole genome shotgun (WGS) entry which is preliminary data.</text>
</comment>
<sequence>MKAGRSDASSSSDLTAEDPIDRPNGDAAAERKQLAARRSAEPRHALAICLLPPDNAALHGARVPVSSTSCH</sequence>
<dbReference type="EMBL" id="SRLO01000951">
    <property type="protein sequence ID" value="TNN43686.1"/>
    <property type="molecule type" value="Genomic_DNA"/>
</dbReference>
<protein>
    <submittedName>
        <fullName evidence="2">Uncharacterized protein</fullName>
    </submittedName>
</protein>
<name>A0A4Z2FR11_9TELE</name>
<keyword evidence="3" id="KW-1185">Reference proteome</keyword>
<feature type="region of interest" description="Disordered" evidence="1">
    <location>
        <begin position="1"/>
        <end position="39"/>
    </location>
</feature>
<dbReference type="Proteomes" id="UP000314294">
    <property type="component" value="Unassembled WGS sequence"/>
</dbReference>
<evidence type="ECO:0000313" key="3">
    <source>
        <dbReference type="Proteomes" id="UP000314294"/>
    </source>
</evidence>
<proteinExistence type="predicted"/>
<accession>A0A4Z2FR11</accession>
<dbReference type="AlphaFoldDB" id="A0A4Z2FR11"/>
<feature type="compositionally biased region" description="Basic and acidic residues" evidence="1">
    <location>
        <begin position="19"/>
        <end position="39"/>
    </location>
</feature>
<reference evidence="2 3" key="1">
    <citation type="submission" date="2019-03" db="EMBL/GenBank/DDBJ databases">
        <title>First draft genome of Liparis tanakae, snailfish: a comprehensive survey of snailfish specific genes.</title>
        <authorList>
            <person name="Kim W."/>
            <person name="Song I."/>
            <person name="Jeong J.-H."/>
            <person name="Kim D."/>
            <person name="Kim S."/>
            <person name="Ryu S."/>
            <person name="Song J.Y."/>
            <person name="Lee S.K."/>
        </authorList>
    </citation>
    <scope>NUCLEOTIDE SEQUENCE [LARGE SCALE GENOMIC DNA]</scope>
    <source>
        <tissue evidence="2">Muscle</tissue>
    </source>
</reference>
<evidence type="ECO:0000256" key="1">
    <source>
        <dbReference type="SAM" id="MobiDB-lite"/>
    </source>
</evidence>